<dbReference type="PANTHER" id="PTHR43537:SF5">
    <property type="entry name" value="UXU OPERON TRANSCRIPTIONAL REGULATOR"/>
    <property type="match status" value="1"/>
</dbReference>
<dbReference type="Proteomes" id="UP000744769">
    <property type="component" value="Unassembled WGS sequence"/>
</dbReference>
<dbReference type="InterPro" id="IPR011711">
    <property type="entry name" value="GntR_C"/>
</dbReference>
<evidence type="ECO:0000256" key="3">
    <source>
        <dbReference type="ARBA" id="ARBA00023163"/>
    </source>
</evidence>
<dbReference type="EMBL" id="JAAOIV010000002">
    <property type="protein sequence ID" value="NHN54925.1"/>
    <property type="molecule type" value="Genomic_DNA"/>
</dbReference>
<proteinExistence type="predicted"/>
<dbReference type="SMART" id="SM00895">
    <property type="entry name" value="FCD"/>
    <property type="match status" value="1"/>
</dbReference>
<reference evidence="5" key="1">
    <citation type="submission" date="2020-03" db="EMBL/GenBank/DDBJ databases">
        <title>Draft sequencing of Calidifontibacter sp. DB0510.</title>
        <authorList>
            <person name="Kim D.-U."/>
        </authorList>
    </citation>
    <scope>NUCLEOTIDE SEQUENCE</scope>
    <source>
        <strain evidence="5">DB0510</strain>
    </source>
</reference>
<feature type="domain" description="HTH gntR-type" evidence="4">
    <location>
        <begin position="17"/>
        <end position="84"/>
    </location>
</feature>
<evidence type="ECO:0000313" key="6">
    <source>
        <dbReference type="Proteomes" id="UP000744769"/>
    </source>
</evidence>
<dbReference type="Pfam" id="PF00392">
    <property type="entry name" value="GntR"/>
    <property type="match status" value="1"/>
</dbReference>
<evidence type="ECO:0000313" key="5">
    <source>
        <dbReference type="EMBL" id="NHN54925.1"/>
    </source>
</evidence>
<dbReference type="GO" id="GO:0003700">
    <property type="term" value="F:DNA-binding transcription factor activity"/>
    <property type="evidence" value="ECO:0007669"/>
    <property type="project" value="InterPro"/>
</dbReference>
<dbReference type="SMART" id="SM00345">
    <property type="entry name" value="HTH_GNTR"/>
    <property type="match status" value="1"/>
</dbReference>
<dbReference type="RefSeq" id="WP_166193450.1">
    <property type="nucleotide sequence ID" value="NZ_JAAOIV010000002.1"/>
</dbReference>
<dbReference type="SUPFAM" id="SSF48008">
    <property type="entry name" value="GntR ligand-binding domain-like"/>
    <property type="match status" value="1"/>
</dbReference>
<dbReference type="AlphaFoldDB" id="A0A967B0C4"/>
<dbReference type="PANTHER" id="PTHR43537">
    <property type="entry name" value="TRANSCRIPTIONAL REGULATOR, GNTR FAMILY"/>
    <property type="match status" value="1"/>
</dbReference>
<name>A0A967B0C4_9MICO</name>
<organism evidence="5 6">
    <name type="scientific">Metallococcus carri</name>
    <dbReference type="NCBI Taxonomy" id="1656884"/>
    <lineage>
        <taxon>Bacteria</taxon>
        <taxon>Bacillati</taxon>
        <taxon>Actinomycetota</taxon>
        <taxon>Actinomycetes</taxon>
        <taxon>Micrococcales</taxon>
        <taxon>Dermacoccaceae</taxon>
        <taxon>Metallococcus</taxon>
    </lineage>
</organism>
<dbReference type="InterPro" id="IPR008920">
    <property type="entry name" value="TF_FadR/GntR_C"/>
</dbReference>
<keyword evidence="2" id="KW-0238">DNA-binding</keyword>
<sequence>MDPTHPILAGLRRPERYATGPDVLRELRRVIVSGQVVPGTFVPVDDVAAFFQVSRIPVREALKTLIGEGLVAHEQRGGYTVTLLSAEELSELYVVRGALEAAATAAAVRNARAADDRRAREAHDTLGAAIADGDAAAYQRHSRGFHEALLSSCGMPRLLHMLEVAWNLTEPMQPMTLLEPGQLSELHAEHQQMLDAFLARDADRLAQLSAQHQGHLTTYVEGATQPGA</sequence>
<keyword evidence="3" id="KW-0804">Transcription</keyword>
<evidence type="ECO:0000259" key="4">
    <source>
        <dbReference type="PROSITE" id="PS50949"/>
    </source>
</evidence>
<dbReference type="Gene3D" id="1.10.10.10">
    <property type="entry name" value="Winged helix-like DNA-binding domain superfamily/Winged helix DNA-binding domain"/>
    <property type="match status" value="1"/>
</dbReference>
<gene>
    <name evidence="5" type="ORF">G9U51_03885</name>
</gene>
<dbReference type="PROSITE" id="PS50949">
    <property type="entry name" value="HTH_GNTR"/>
    <property type="match status" value="1"/>
</dbReference>
<keyword evidence="1" id="KW-0805">Transcription regulation</keyword>
<evidence type="ECO:0000256" key="2">
    <source>
        <dbReference type="ARBA" id="ARBA00023125"/>
    </source>
</evidence>
<protein>
    <submittedName>
        <fullName evidence="5">GntR family transcriptional regulator</fullName>
    </submittedName>
</protein>
<dbReference type="Pfam" id="PF07729">
    <property type="entry name" value="FCD"/>
    <property type="match status" value="1"/>
</dbReference>
<dbReference type="InterPro" id="IPR000524">
    <property type="entry name" value="Tscrpt_reg_HTH_GntR"/>
</dbReference>
<evidence type="ECO:0000256" key="1">
    <source>
        <dbReference type="ARBA" id="ARBA00023015"/>
    </source>
</evidence>
<dbReference type="SUPFAM" id="SSF46785">
    <property type="entry name" value="Winged helix' DNA-binding domain"/>
    <property type="match status" value="1"/>
</dbReference>
<dbReference type="GO" id="GO:0003677">
    <property type="term" value="F:DNA binding"/>
    <property type="evidence" value="ECO:0007669"/>
    <property type="project" value="UniProtKB-KW"/>
</dbReference>
<keyword evidence="6" id="KW-1185">Reference proteome</keyword>
<dbReference type="InterPro" id="IPR036390">
    <property type="entry name" value="WH_DNA-bd_sf"/>
</dbReference>
<dbReference type="InterPro" id="IPR036388">
    <property type="entry name" value="WH-like_DNA-bd_sf"/>
</dbReference>
<dbReference type="Gene3D" id="1.20.120.530">
    <property type="entry name" value="GntR ligand-binding domain-like"/>
    <property type="match status" value="1"/>
</dbReference>
<comment type="caution">
    <text evidence="5">The sequence shown here is derived from an EMBL/GenBank/DDBJ whole genome shotgun (WGS) entry which is preliminary data.</text>
</comment>
<accession>A0A967B0C4</accession>